<sequence length="62" mass="6972">MTKKEYRITAARPIDGRMRKPGETVSLDQRQYDTEKRWGGLELVQAELPKGRKPAAGGDKAD</sequence>
<organism evidence="1 2">
    <name type="scientific">Starkeya nomas</name>
    <dbReference type="NCBI Taxonomy" id="2666134"/>
    <lineage>
        <taxon>Bacteria</taxon>
        <taxon>Pseudomonadati</taxon>
        <taxon>Pseudomonadota</taxon>
        <taxon>Alphaproteobacteria</taxon>
        <taxon>Hyphomicrobiales</taxon>
        <taxon>Xanthobacteraceae</taxon>
        <taxon>Starkeya</taxon>
    </lineage>
</organism>
<name>A0A5S9R633_9HYPH</name>
<protein>
    <submittedName>
        <fullName evidence="1">Uncharacterized protein</fullName>
    </submittedName>
</protein>
<proteinExistence type="predicted"/>
<keyword evidence="2" id="KW-1185">Reference proteome</keyword>
<evidence type="ECO:0000313" key="1">
    <source>
        <dbReference type="EMBL" id="CAA0129781.1"/>
    </source>
</evidence>
<dbReference type="AlphaFoldDB" id="A0A5S9R633"/>
<dbReference type="RefSeq" id="WP_159602430.1">
    <property type="nucleotide sequence ID" value="NZ_CACSAS010000038.1"/>
</dbReference>
<accession>A0A5S9R633</accession>
<gene>
    <name evidence="1" type="ORF">STARVERO_04534</name>
</gene>
<evidence type="ECO:0000313" key="2">
    <source>
        <dbReference type="Proteomes" id="UP000433050"/>
    </source>
</evidence>
<dbReference type="EMBL" id="CACSAS010000038">
    <property type="protein sequence ID" value="CAA0129781.1"/>
    <property type="molecule type" value="Genomic_DNA"/>
</dbReference>
<reference evidence="1 2" key="1">
    <citation type="submission" date="2019-12" db="EMBL/GenBank/DDBJ databases">
        <authorList>
            <person name="Reyes-Prieto M."/>
        </authorList>
    </citation>
    <scope>NUCLEOTIDE SEQUENCE [LARGE SCALE GENOMIC DNA]</scope>
    <source>
        <strain evidence="1">HF14-78462</strain>
    </source>
</reference>
<dbReference type="Proteomes" id="UP000433050">
    <property type="component" value="Unassembled WGS sequence"/>
</dbReference>